<dbReference type="EMBL" id="AEIU01000074">
    <property type="protein sequence ID" value="EFP96546.1"/>
    <property type="molecule type" value="Genomic_DNA"/>
</dbReference>
<proteinExistence type="inferred from homology"/>
<organism evidence="5 6">
    <name type="scientific">Vibrio caribbeanicus ATCC BAA-2122</name>
    <dbReference type="NCBI Taxonomy" id="796620"/>
    <lineage>
        <taxon>Bacteria</taxon>
        <taxon>Pseudomonadati</taxon>
        <taxon>Pseudomonadota</taxon>
        <taxon>Gammaproteobacteria</taxon>
        <taxon>Vibrionales</taxon>
        <taxon>Vibrionaceae</taxon>
        <taxon>Vibrio</taxon>
    </lineage>
</organism>
<dbReference type="GO" id="GO:0004518">
    <property type="term" value="F:nuclease activity"/>
    <property type="evidence" value="ECO:0007669"/>
    <property type="project" value="UniProtKB-KW"/>
</dbReference>
<accession>E3BKG1</accession>
<evidence type="ECO:0000313" key="6">
    <source>
        <dbReference type="Proteomes" id="UP000002943"/>
    </source>
</evidence>
<comment type="similarity">
    <text evidence="1">Belongs to the EndA/NucM nuclease family.</text>
</comment>
<dbReference type="AlphaFoldDB" id="E3BKG1"/>
<dbReference type="InterPro" id="IPR007346">
    <property type="entry name" value="Endonuclease-I"/>
</dbReference>
<keyword evidence="2" id="KW-0540">Nuclease</keyword>
<dbReference type="Gene3D" id="3.40.10.10">
    <property type="entry name" value="DNA Methylphosphotriester Repair Domain"/>
    <property type="match status" value="1"/>
</dbReference>
<dbReference type="GO" id="GO:0016787">
    <property type="term" value="F:hydrolase activity"/>
    <property type="evidence" value="ECO:0007669"/>
    <property type="project" value="UniProtKB-KW"/>
</dbReference>
<protein>
    <submittedName>
        <fullName evidence="5">Deoxyribonuclease I</fullName>
    </submittedName>
</protein>
<dbReference type="PANTHER" id="PTHR33607">
    <property type="entry name" value="ENDONUCLEASE-1"/>
    <property type="match status" value="1"/>
</dbReference>
<evidence type="ECO:0000256" key="2">
    <source>
        <dbReference type="ARBA" id="ARBA00022722"/>
    </source>
</evidence>
<dbReference type="InterPro" id="IPR044925">
    <property type="entry name" value="His-Me_finger_sf"/>
</dbReference>
<dbReference type="eggNOG" id="COG2356">
    <property type="taxonomic scope" value="Bacteria"/>
</dbReference>
<name>E3BKG1_9VIBR</name>
<feature type="chain" id="PRO_5003166743" evidence="4">
    <location>
        <begin position="35"/>
        <end position="318"/>
    </location>
</feature>
<sequence length="318" mass="36550">MGELHFIKYRLMLYKLFSASSIVLLSIIFSPAFAQPDDFSQAKVIAKNDVYFDRMQKGTLYCGCSFEFKGRSGGVIDLDSCGYKVRKNTKRAQRLEWEHIVPASNFGKARQCWQNGGRKNCSKNDPVFSLMEADLYNLAPAVGEVNGDRSNFNFNQVQTNQKYYGQCDFKVDFKQRAVEPRDEVKGMIARTYFYMHDRYQFPMSKQQEKLFIAWDKKFPVSSWERERALRIAKVMNHNNPFVVGEKQWKEGDRSKLLKAKLPEAAHETGALHGNKRSKKYHLAEGCPSYNQVSTKNLVLFKSEKEAITAGYSKAGNCK</sequence>
<keyword evidence="4" id="KW-0732">Signal</keyword>
<dbReference type="PANTHER" id="PTHR33607:SF2">
    <property type="entry name" value="ENDONUCLEASE-1"/>
    <property type="match status" value="1"/>
</dbReference>
<evidence type="ECO:0000313" key="5">
    <source>
        <dbReference type="EMBL" id="EFP96546.1"/>
    </source>
</evidence>
<feature type="signal peptide" evidence="4">
    <location>
        <begin position="1"/>
        <end position="34"/>
    </location>
</feature>
<keyword evidence="6" id="KW-1185">Reference proteome</keyword>
<gene>
    <name evidence="5" type="ORF">VIBC2010_05199</name>
</gene>
<dbReference type="InterPro" id="IPR035451">
    <property type="entry name" value="Ada-like_dom_sf"/>
</dbReference>
<dbReference type="SUPFAM" id="SSF54060">
    <property type="entry name" value="His-Me finger endonucleases"/>
    <property type="match status" value="1"/>
</dbReference>
<keyword evidence="3" id="KW-0378">Hydrolase</keyword>
<evidence type="ECO:0000256" key="3">
    <source>
        <dbReference type="ARBA" id="ARBA00022801"/>
    </source>
</evidence>
<comment type="caution">
    <text evidence="5">The sequence shown here is derived from an EMBL/GenBank/DDBJ whole genome shotgun (WGS) entry which is preliminary data.</text>
</comment>
<evidence type="ECO:0000256" key="4">
    <source>
        <dbReference type="SAM" id="SignalP"/>
    </source>
</evidence>
<evidence type="ECO:0000256" key="1">
    <source>
        <dbReference type="ARBA" id="ARBA00006429"/>
    </source>
</evidence>
<dbReference type="STRING" id="796620.VIBC2010_05199"/>
<dbReference type="Proteomes" id="UP000002943">
    <property type="component" value="Unassembled WGS sequence"/>
</dbReference>
<reference evidence="5 6" key="1">
    <citation type="journal article" date="2012" name="Int. J. Syst. Evol. Microbiol.">
        <title>Vibrio caribbeanicus sp. nov., isolated from the marine sponge Scleritoderma cyanea.</title>
        <authorList>
            <person name="Hoffmann M."/>
            <person name="Monday S.R."/>
            <person name="Allard M.W."/>
            <person name="Strain E.A."/>
            <person name="Whittaker P."/>
            <person name="Naum M."/>
            <person name="McCarthy P.J."/>
            <person name="Lopez J.V."/>
            <person name="Fischer M."/>
            <person name="Brown E.W."/>
        </authorList>
    </citation>
    <scope>NUCLEOTIDE SEQUENCE [LARGE SCALE GENOMIC DNA]</scope>
    <source>
        <strain evidence="5 6">ATCC BAA-2122</strain>
    </source>
</reference>
<dbReference type="Pfam" id="PF04231">
    <property type="entry name" value="Endonuclease_1"/>
    <property type="match status" value="1"/>
</dbReference>